<dbReference type="EMBL" id="JACHXU010000025">
    <property type="protein sequence ID" value="MBB3209618.1"/>
    <property type="molecule type" value="Genomic_DNA"/>
</dbReference>
<keyword evidence="1" id="KW-1133">Transmembrane helix</keyword>
<dbReference type="Proteomes" id="UP000536179">
    <property type="component" value="Unassembled WGS sequence"/>
</dbReference>
<name>A0A7W5H8M1_9BACT</name>
<evidence type="ECO:0000256" key="1">
    <source>
        <dbReference type="SAM" id="Phobius"/>
    </source>
</evidence>
<reference evidence="2 3" key="1">
    <citation type="submission" date="2020-08" db="EMBL/GenBank/DDBJ databases">
        <title>Genomic Encyclopedia of Type Strains, Phase III (KMG-III): the genomes of soil and plant-associated and newly described type strains.</title>
        <authorList>
            <person name="Whitman W."/>
        </authorList>
    </citation>
    <scope>NUCLEOTIDE SEQUENCE [LARGE SCALE GENOMIC DNA]</scope>
    <source>
        <strain evidence="2 3">CECT 8075</strain>
    </source>
</reference>
<feature type="transmembrane region" description="Helical" evidence="1">
    <location>
        <begin position="92"/>
        <end position="117"/>
    </location>
</feature>
<gene>
    <name evidence="2" type="ORF">FHS27_005458</name>
</gene>
<keyword evidence="1" id="KW-0472">Membrane</keyword>
<keyword evidence="1" id="KW-0812">Transmembrane</keyword>
<proteinExistence type="predicted"/>
<evidence type="ECO:0000313" key="2">
    <source>
        <dbReference type="EMBL" id="MBB3209618.1"/>
    </source>
</evidence>
<accession>A0A7W5H8M1</accession>
<feature type="transmembrane region" description="Helical" evidence="1">
    <location>
        <begin position="20"/>
        <end position="42"/>
    </location>
</feature>
<feature type="transmembrane region" description="Helical" evidence="1">
    <location>
        <begin position="54"/>
        <end position="80"/>
    </location>
</feature>
<dbReference type="AlphaFoldDB" id="A0A7W5H8M1"/>
<comment type="caution">
    <text evidence="2">The sequence shown here is derived from an EMBL/GenBank/DDBJ whole genome shotgun (WGS) entry which is preliminary data.</text>
</comment>
<organism evidence="2 3">
    <name type="scientific">Aporhodopirellula rubra</name>
    <dbReference type="NCBI Taxonomy" id="980271"/>
    <lineage>
        <taxon>Bacteria</taxon>
        <taxon>Pseudomonadati</taxon>
        <taxon>Planctomycetota</taxon>
        <taxon>Planctomycetia</taxon>
        <taxon>Pirellulales</taxon>
        <taxon>Pirellulaceae</taxon>
        <taxon>Aporhodopirellula</taxon>
    </lineage>
</organism>
<evidence type="ECO:0000313" key="3">
    <source>
        <dbReference type="Proteomes" id="UP000536179"/>
    </source>
</evidence>
<protein>
    <submittedName>
        <fullName evidence="2">Uncharacterized protein</fullName>
    </submittedName>
</protein>
<sequence>MIADEPIQVSLLTWMVNSLGTTYLVLLPAAALLSIALALAVVIRGRGPMAAAMLILVVPIPLMIGCYAALHGVINAFQILAVSGTAPKPSEIATVVAVSLLPPFVGLLLMTPAYTVATIGTFVRSLTEKAVHGE</sequence>
<dbReference type="RefSeq" id="WP_315854697.1">
    <property type="nucleotide sequence ID" value="NZ_JACHXU010000025.1"/>
</dbReference>
<keyword evidence="3" id="KW-1185">Reference proteome</keyword>